<keyword evidence="9" id="KW-1185">Reference proteome</keyword>
<dbReference type="PANTHER" id="PTHR32089:SF112">
    <property type="entry name" value="LYSOZYME-LIKE PROTEIN-RELATED"/>
    <property type="match status" value="1"/>
</dbReference>
<dbReference type="InterPro" id="IPR004090">
    <property type="entry name" value="Chemotax_Me-accpt_rcpt"/>
</dbReference>
<protein>
    <submittedName>
        <fullName evidence="8">Methyl-accepting chemotaxis protein</fullName>
    </submittedName>
</protein>
<keyword evidence="5" id="KW-0472">Membrane</keyword>
<dbReference type="SMART" id="SM00283">
    <property type="entry name" value="MA"/>
    <property type="match status" value="1"/>
</dbReference>
<evidence type="ECO:0000256" key="1">
    <source>
        <dbReference type="ARBA" id="ARBA00023224"/>
    </source>
</evidence>
<comment type="similarity">
    <text evidence="2">Belongs to the methyl-accepting chemotaxis (MCP) protein family.</text>
</comment>
<evidence type="ECO:0000259" key="6">
    <source>
        <dbReference type="PROSITE" id="PS50111"/>
    </source>
</evidence>
<dbReference type="GeneID" id="89510248"/>
<keyword evidence="5" id="KW-0812">Transmembrane</keyword>
<dbReference type="InterPro" id="IPR029151">
    <property type="entry name" value="Sensor-like_sf"/>
</dbReference>
<dbReference type="GO" id="GO:0004888">
    <property type="term" value="F:transmembrane signaling receptor activity"/>
    <property type="evidence" value="ECO:0007669"/>
    <property type="project" value="InterPro"/>
</dbReference>
<proteinExistence type="inferred from homology"/>
<dbReference type="SMART" id="SM00304">
    <property type="entry name" value="HAMP"/>
    <property type="match status" value="1"/>
</dbReference>
<feature type="transmembrane region" description="Helical" evidence="5">
    <location>
        <begin position="293"/>
        <end position="316"/>
    </location>
</feature>
<dbReference type="GO" id="GO:0006935">
    <property type="term" value="P:chemotaxis"/>
    <property type="evidence" value="ECO:0007669"/>
    <property type="project" value="InterPro"/>
</dbReference>
<feature type="transmembrane region" description="Helical" evidence="5">
    <location>
        <begin position="21"/>
        <end position="42"/>
    </location>
</feature>
<dbReference type="RefSeq" id="WP_073387968.1">
    <property type="nucleotide sequence ID" value="NZ_FQXK01000019.1"/>
</dbReference>
<dbReference type="PANTHER" id="PTHR32089">
    <property type="entry name" value="METHYL-ACCEPTING CHEMOTAXIS PROTEIN MCPB"/>
    <property type="match status" value="1"/>
</dbReference>
<dbReference type="Pfam" id="PF00015">
    <property type="entry name" value="MCPsignal"/>
    <property type="match status" value="1"/>
</dbReference>
<evidence type="ECO:0000256" key="2">
    <source>
        <dbReference type="ARBA" id="ARBA00029447"/>
    </source>
</evidence>
<evidence type="ECO:0000259" key="7">
    <source>
        <dbReference type="PROSITE" id="PS50885"/>
    </source>
</evidence>
<dbReference type="Gene3D" id="3.30.450.20">
    <property type="entry name" value="PAS domain"/>
    <property type="match status" value="2"/>
</dbReference>
<feature type="compositionally biased region" description="Basic and acidic residues" evidence="4">
    <location>
        <begin position="377"/>
        <end position="394"/>
    </location>
</feature>
<dbReference type="Pfam" id="PF00672">
    <property type="entry name" value="HAMP"/>
    <property type="match status" value="1"/>
</dbReference>
<name>A0A1M5ZJT4_BUTFI</name>
<gene>
    <name evidence="8" type="ORF">SAMN02745229_02345</name>
</gene>
<dbReference type="PRINTS" id="PR00260">
    <property type="entry name" value="CHEMTRNSDUCR"/>
</dbReference>
<dbReference type="CDD" id="cd06225">
    <property type="entry name" value="HAMP"/>
    <property type="match status" value="1"/>
</dbReference>
<evidence type="ECO:0000313" key="8">
    <source>
        <dbReference type="EMBL" id="SHI24432.1"/>
    </source>
</evidence>
<dbReference type="AlphaFoldDB" id="A0A1M5ZJT4"/>
<feature type="domain" description="Methyl-accepting transducer" evidence="6">
    <location>
        <begin position="375"/>
        <end position="639"/>
    </location>
</feature>
<dbReference type="STRING" id="1121131.SAMN02745229_02345"/>
<dbReference type="GO" id="GO:0007165">
    <property type="term" value="P:signal transduction"/>
    <property type="evidence" value="ECO:0007669"/>
    <property type="project" value="UniProtKB-KW"/>
</dbReference>
<keyword evidence="1 3" id="KW-0807">Transducer</keyword>
<reference evidence="9" key="1">
    <citation type="submission" date="2016-11" db="EMBL/GenBank/DDBJ databases">
        <authorList>
            <person name="Varghese N."/>
            <person name="Submissions S."/>
        </authorList>
    </citation>
    <scope>NUCLEOTIDE SEQUENCE [LARGE SCALE GENOMIC DNA]</scope>
    <source>
        <strain evidence="9">DSM 3071</strain>
    </source>
</reference>
<dbReference type="OrthoDB" id="9760371at2"/>
<dbReference type="GO" id="GO:0016020">
    <property type="term" value="C:membrane"/>
    <property type="evidence" value="ECO:0007669"/>
    <property type="project" value="InterPro"/>
</dbReference>
<organism evidence="8 9">
    <name type="scientific">Butyrivibrio fibrisolvens DSM 3071</name>
    <dbReference type="NCBI Taxonomy" id="1121131"/>
    <lineage>
        <taxon>Bacteria</taxon>
        <taxon>Bacillati</taxon>
        <taxon>Bacillota</taxon>
        <taxon>Clostridia</taxon>
        <taxon>Lachnospirales</taxon>
        <taxon>Lachnospiraceae</taxon>
        <taxon>Butyrivibrio</taxon>
    </lineage>
</organism>
<dbReference type="PROSITE" id="PS50111">
    <property type="entry name" value="CHEMOTAXIS_TRANSDUC_2"/>
    <property type="match status" value="1"/>
</dbReference>
<dbReference type="InterPro" id="IPR004089">
    <property type="entry name" value="MCPsignal_dom"/>
</dbReference>
<dbReference type="InterPro" id="IPR003660">
    <property type="entry name" value="HAMP_dom"/>
</dbReference>
<dbReference type="PROSITE" id="PS50885">
    <property type="entry name" value="HAMP"/>
    <property type="match status" value="1"/>
</dbReference>
<evidence type="ECO:0000313" key="9">
    <source>
        <dbReference type="Proteomes" id="UP000184278"/>
    </source>
</evidence>
<evidence type="ECO:0000256" key="4">
    <source>
        <dbReference type="SAM" id="MobiDB-lite"/>
    </source>
</evidence>
<accession>A0A1M5ZJT4</accession>
<sequence>MAKNSAAPQSGKVKKSISKTLLISLMPIIVIGIVAIIAFLTLNAKSNITELSLMDLQAETQANALNLGTSFRMLTAKFGEYCDTLEQVEFKDHDAMLKYIEPSTNYKAIENSGLYIGFSDDTYIFANGTIQDESWKPTERGWYQAGLGHETFVETDPYVDSSTNALCVTFVRQNDFYNGEVGVCATDVFLTDLQERVNSLTPMKTGTSIVVAGDYIISYVDSSLNGGKISTSGSPLLTALKAHIDSGSEDIITLTRDNTDTELYIATYPIQGTTWTIASAVPVKDVEASANRFMNYAIGGLIVLIALITAVILITINRVITKPVKGLSESILKISGGDFTTKMPADKGDEIGLISKEMGNYVQIMNNTINSIQSKAEQLKDDSNSSKDASEKMTEGANEQSVSMGQIQTTMDDITNAVSELAGNATQLASAVADLTDSGNKTNDIMLNLVDQADIGQHDMNNVQKNMESITSSMSEMNDVVKTVGESADKITEIVEMIDSIAQQTNLLSLNASIEAARAGEAGKGFAVVADEIGKLAQNSQDAAKEISTIITEITQLIGNLATKSQVNMDAIQNSSDAVSKAGDSFNKIYEDLNSTANTMKDMISMMSNVNDIASSVAAISEEQSASSEEVNATIVNLAENAKEIADESNGVEQVAISVSNSAVSINEELSKFKIVQG</sequence>
<dbReference type="Proteomes" id="UP000184278">
    <property type="component" value="Unassembled WGS sequence"/>
</dbReference>
<evidence type="ECO:0000256" key="5">
    <source>
        <dbReference type="SAM" id="Phobius"/>
    </source>
</evidence>
<dbReference type="Gene3D" id="1.10.287.950">
    <property type="entry name" value="Methyl-accepting chemotaxis protein"/>
    <property type="match status" value="1"/>
</dbReference>
<dbReference type="SUPFAM" id="SSF58104">
    <property type="entry name" value="Methyl-accepting chemotaxis protein (MCP) signaling domain"/>
    <property type="match status" value="1"/>
</dbReference>
<keyword evidence="5" id="KW-1133">Transmembrane helix</keyword>
<dbReference type="SUPFAM" id="SSF103190">
    <property type="entry name" value="Sensory domain-like"/>
    <property type="match status" value="1"/>
</dbReference>
<feature type="domain" description="HAMP" evidence="7">
    <location>
        <begin position="318"/>
        <end position="370"/>
    </location>
</feature>
<evidence type="ECO:0000256" key="3">
    <source>
        <dbReference type="PROSITE-ProRule" id="PRU00284"/>
    </source>
</evidence>
<feature type="region of interest" description="Disordered" evidence="4">
    <location>
        <begin position="375"/>
        <end position="404"/>
    </location>
</feature>
<dbReference type="EMBL" id="FQXK01000019">
    <property type="protein sequence ID" value="SHI24432.1"/>
    <property type="molecule type" value="Genomic_DNA"/>
</dbReference>